<sequence>MQDPQIMSTSVNWLHCSQFTACTARLLKGSLDNIWRFTAVLNYEKLWVTLIPCDGPDWADPHTAPTCSAAASREPDALSSSSNHDITEPSQREPRCLKGPQTLPGRLAFGSDVEERKMTDGKKKEGVDDRESRDVSRGSPSWAEPAAPSADYRPKENTKKPVIPSRDEGDRLREAGRECQPHFRRSVAGAETAIKLTQETCAQAHISIAINQAGEGKQKSHEDKNMEDSHNAGPKEYKADTDQVLSNGKDCETGKDNSIPAGEEAASLTSETESTMGLEQSAMVERGDVPWTYHLDPYGRRSISWAKRVGTRLHVNNNAPKPHKRYNREVMTSPATWHQIQDVSIQGPSNQLIGMEQEGREEEYLGEYSQEKKSTGRPTKPQKK</sequence>
<feature type="compositionally biased region" description="Basic and acidic residues" evidence="1">
    <location>
        <begin position="216"/>
        <end position="241"/>
    </location>
</feature>
<dbReference type="AlphaFoldDB" id="A0AAV7NKT7"/>
<proteinExistence type="predicted"/>
<feature type="compositionally biased region" description="Low complexity" evidence="1">
    <location>
        <begin position="261"/>
        <end position="275"/>
    </location>
</feature>
<feature type="compositionally biased region" description="Basic and acidic residues" evidence="1">
    <location>
        <begin position="113"/>
        <end position="136"/>
    </location>
</feature>
<feature type="compositionally biased region" description="Basic and acidic residues" evidence="1">
    <location>
        <begin position="85"/>
        <end position="96"/>
    </location>
</feature>
<feature type="compositionally biased region" description="Low complexity" evidence="1">
    <location>
        <begin position="139"/>
        <end position="150"/>
    </location>
</feature>
<evidence type="ECO:0000313" key="2">
    <source>
        <dbReference type="EMBL" id="KAJ1116631.1"/>
    </source>
</evidence>
<protein>
    <recommendedName>
        <fullName evidence="4">Nuclear protein MDM1</fullName>
    </recommendedName>
</protein>
<dbReference type="EMBL" id="JANPWB010000012">
    <property type="protein sequence ID" value="KAJ1116631.1"/>
    <property type="molecule type" value="Genomic_DNA"/>
</dbReference>
<feature type="region of interest" description="Disordered" evidence="1">
    <location>
        <begin position="212"/>
        <end position="277"/>
    </location>
</feature>
<evidence type="ECO:0000256" key="1">
    <source>
        <dbReference type="SAM" id="MobiDB-lite"/>
    </source>
</evidence>
<dbReference type="Proteomes" id="UP001066276">
    <property type="component" value="Chromosome 8"/>
</dbReference>
<organism evidence="2 3">
    <name type="scientific">Pleurodeles waltl</name>
    <name type="common">Iberian ribbed newt</name>
    <dbReference type="NCBI Taxonomy" id="8319"/>
    <lineage>
        <taxon>Eukaryota</taxon>
        <taxon>Metazoa</taxon>
        <taxon>Chordata</taxon>
        <taxon>Craniata</taxon>
        <taxon>Vertebrata</taxon>
        <taxon>Euteleostomi</taxon>
        <taxon>Amphibia</taxon>
        <taxon>Batrachia</taxon>
        <taxon>Caudata</taxon>
        <taxon>Salamandroidea</taxon>
        <taxon>Salamandridae</taxon>
        <taxon>Pleurodelinae</taxon>
        <taxon>Pleurodeles</taxon>
    </lineage>
</organism>
<accession>A0AAV7NKT7</accession>
<evidence type="ECO:0008006" key="4">
    <source>
        <dbReference type="Google" id="ProtNLM"/>
    </source>
</evidence>
<feature type="region of interest" description="Disordered" evidence="1">
    <location>
        <begin position="347"/>
        <end position="384"/>
    </location>
</feature>
<comment type="caution">
    <text evidence="2">The sequence shown here is derived from an EMBL/GenBank/DDBJ whole genome shotgun (WGS) entry which is preliminary data.</text>
</comment>
<gene>
    <name evidence="2" type="ORF">NDU88_004837</name>
</gene>
<reference evidence="2" key="1">
    <citation type="journal article" date="2022" name="bioRxiv">
        <title>Sequencing and chromosome-scale assembly of the giantPleurodeles waltlgenome.</title>
        <authorList>
            <person name="Brown T."/>
            <person name="Elewa A."/>
            <person name="Iarovenko S."/>
            <person name="Subramanian E."/>
            <person name="Araus A.J."/>
            <person name="Petzold A."/>
            <person name="Susuki M."/>
            <person name="Suzuki K.-i.T."/>
            <person name="Hayashi T."/>
            <person name="Toyoda A."/>
            <person name="Oliveira C."/>
            <person name="Osipova E."/>
            <person name="Leigh N.D."/>
            <person name="Simon A."/>
            <person name="Yun M.H."/>
        </authorList>
    </citation>
    <scope>NUCLEOTIDE SEQUENCE</scope>
    <source>
        <strain evidence="2">20211129_DDA</strain>
        <tissue evidence="2">Liver</tissue>
    </source>
</reference>
<feature type="region of interest" description="Disordered" evidence="1">
    <location>
        <begin position="64"/>
        <end position="173"/>
    </location>
</feature>
<keyword evidence="3" id="KW-1185">Reference proteome</keyword>
<name>A0AAV7NKT7_PLEWA</name>
<feature type="compositionally biased region" description="Basic and acidic residues" evidence="1">
    <location>
        <begin position="152"/>
        <end position="173"/>
    </location>
</feature>
<evidence type="ECO:0000313" key="3">
    <source>
        <dbReference type="Proteomes" id="UP001066276"/>
    </source>
</evidence>